<name>A0A9W9HSD2_9EURO</name>
<evidence type="ECO:0000256" key="1">
    <source>
        <dbReference type="SAM" id="MobiDB-lite"/>
    </source>
</evidence>
<protein>
    <recommendedName>
        <fullName evidence="4">CipC protein</fullName>
    </recommendedName>
</protein>
<dbReference type="OrthoDB" id="9895617at2759"/>
<dbReference type="Proteomes" id="UP001146351">
    <property type="component" value="Unassembled WGS sequence"/>
</dbReference>
<feature type="region of interest" description="Disordered" evidence="1">
    <location>
        <begin position="1"/>
        <end position="22"/>
    </location>
</feature>
<evidence type="ECO:0000313" key="2">
    <source>
        <dbReference type="EMBL" id="KAJ5155763.1"/>
    </source>
</evidence>
<dbReference type="InterPro" id="IPR022234">
    <property type="entry name" value="DUF3759"/>
</dbReference>
<evidence type="ECO:0008006" key="4">
    <source>
        <dbReference type="Google" id="ProtNLM"/>
    </source>
</evidence>
<keyword evidence="3" id="KW-1185">Reference proteome</keyword>
<dbReference type="PANTHER" id="PTHR37450:SF1">
    <property type="entry name" value="CIPC PROTEIN"/>
    <property type="match status" value="1"/>
</dbReference>
<evidence type="ECO:0000313" key="3">
    <source>
        <dbReference type="Proteomes" id="UP001146351"/>
    </source>
</evidence>
<dbReference type="PANTHER" id="PTHR37450">
    <property type="entry name" value="CIPC PROTEIN"/>
    <property type="match status" value="1"/>
</dbReference>
<proteinExistence type="predicted"/>
<dbReference type="AlphaFoldDB" id="A0A9W9HSD2"/>
<dbReference type="EMBL" id="JAPQKO010000006">
    <property type="protein sequence ID" value="KAJ5155763.1"/>
    <property type="molecule type" value="Genomic_DNA"/>
</dbReference>
<dbReference type="Pfam" id="PF12585">
    <property type="entry name" value="DUF3759"/>
    <property type="match status" value="1"/>
</dbReference>
<sequence>MGWFHHESEEARAHQEFTSQPHEAKFSHEVIGGAAAYEAMKAYEEHEARNGQEPSHAKAKEIIAGLAGAFIDREVETRGLDAYDAEKAKHHAKERYEEQLGNSGRW</sequence>
<organism evidence="2 3">
    <name type="scientific">Penicillium capsulatum</name>
    <dbReference type="NCBI Taxonomy" id="69766"/>
    <lineage>
        <taxon>Eukaryota</taxon>
        <taxon>Fungi</taxon>
        <taxon>Dikarya</taxon>
        <taxon>Ascomycota</taxon>
        <taxon>Pezizomycotina</taxon>
        <taxon>Eurotiomycetes</taxon>
        <taxon>Eurotiomycetidae</taxon>
        <taxon>Eurotiales</taxon>
        <taxon>Aspergillaceae</taxon>
        <taxon>Penicillium</taxon>
    </lineage>
</organism>
<gene>
    <name evidence="2" type="ORF">N7492_008566</name>
</gene>
<accession>A0A9W9HSD2</accession>
<reference evidence="2" key="2">
    <citation type="journal article" date="2023" name="IMA Fungus">
        <title>Comparative genomic study of the Penicillium genus elucidates a diverse pangenome and 15 lateral gene transfer events.</title>
        <authorList>
            <person name="Petersen C."/>
            <person name="Sorensen T."/>
            <person name="Nielsen M.R."/>
            <person name="Sondergaard T.E."/>
            <person name="Sorensen J.L."/>
            <person name="Fitzpatrick D.A."/>
            <person name="Frisvad J.C."/>
            <person name="Nielsen K.L."/>
        </authorList>
    </citation>
    <scope>NUCLEOTIDE SEQUENCE</scope>
    <source>
        <strain evidence="2">IBT 21917</strain>
    </source>
</reference>
<comment type="caution">
    <text evidence="2">The sequence shown here is derived from an EMBL/GenBank/DDBJ whole genome shotgun (WGS) entry which is preliminary data.</text>
</comment>
<feature type="compositionally biased region" description="Basic and acidic residues" evidence="1">
    <location>
        <begin position="1"/>
        <end position="15"/>
    </location>
</feature>
<reference evidence="2" key="1">
    <citation type="submission" date="2022-11" db="EMBL/GenBank/DDBJ databases">
        <authorList>
            <person name="Petersen C."/>
        </authorList>
    </citation>
    <scope>NUCLEOTIDE SEQUENCE</scope>
    <source>
        <strain evidence="2">IBT 21917</strain>
    </source>
</reference>
<feature type="region of interest" description="Disordered" evidence="1">
    <location>
        <begin position="87"/>
        <end position="106"/>
    </location>
</feature>